<evidence type="ECO:0000313" key="3">
    <source>
        <dbReference type="Proteomes" id="UP001255856"/>
    </source>
</evidence>
<sequence length="218" mass="24149">MSAEGCFDTGDGARPIRAWFPSSSADVSIKALTRRRCRSEEARLLLTSEDEHSELNLHDACTTPGPPRYHYRTSSASSPLVGWGLERPPSPCLELASPATVSSERLAIKRETRADVLRSKCLRLIVEREEAVAQRFAEASLVLEQSLEIDRLERQNRRLVARLVATEEQLLAVSRDEAALDLVRALADAKVCLAEAHLKLMAREGELRKAHAASPPKM</sequence>
<evidence type="ECO:0000256" key="1">
    <source>
        <dbReference type="SAM" id="Coils"/>
    </source>
</evidence>
<reference evidence="2" key="1">
    <citation type="submission" date="2021-01" db="EMBL/GenBank/DDBJ databases">
        <authorList>
            <person name="Eckstrom K.M.E."/>
        </authorList>
    </citation>
    <scope>NUCLEOTIDE SEQUENCE</scope>
    <source>
        <strain evidence="2">UVCC 0001</strain>
    </source>
</reference>
<accession>A0AAD9IGS7</accession>
<feature type="coiled-coil region" evidence="1">
    <location>
        <begin position="142"/>
        <end position="169"/>
    </location>
</feature>
<dbReference type="AlphaFoldDB" id="A0AAD9IGS7"/>
<protein>
    <submittedName>
        <fullName evidence="2">Uncharacterized protein</fullName>
    </submittedName>
</protein>
<gene>
    <name evidence="2" type="ORF">QBZ16_005158</name>
</gene>
<dbReference type="Proteomes" id="UP001255856">
    <property type="component" value="Unassembled WGS sequence"/>
</dbReference>
<organism evidence="2 3">
    <name type="scientific">Prototheca wickerhamii</name>
    <dbReference type="NCBI Taxonomy" id="3111"/>
    <lineage>
        <taxon>Eukaryota</taxon>
        <taxon>Viridiplantae</taxon>
        <taxon>Chlorophyta</taxon>
        <taxon>core chlorophytes</taxon>
        <taxon>Trebouxiophyceae</taxon>
        <taxon>Chlorellales</taxon>
        <taxon>Chlorellaceae</taxon>
        <taxon>Prototheca</taxon>
    </lineage>
</organism>
<proteinExistence type="predicted"/>
<keyword evidence="1" id="KW-0175">Coiled coil</keyword>
<keyword evidence="3" id="KW-1185">Reference proteome</keyword>
<comment type="caution">
    <text evidence="2">The sequence shown here is derived from an EMBL/GenBank/DDBJ whole genome shotgun (WGS) entry which is preliminary data.</text>
</comment>
<dbReference type="EMBL" id="JASFZW010000008">
    <property type="protein sequence ID" value="KAK2076930.1"/>
    <property type="molecule type" value="Genomic_DNA"/>
</dbReference>
<evidence type="ECO:0000313" key="2">
    <source>
        <dbReference type="EMBL" id="KAK2076930.1"/>
    </source>
</evidence>
<name>A0AAD9IGS7_PROWI</name>